<name>A0A1A6HF38_NEOLE</name>
<dbReference type="InterPro" id="IPR043129">
    <property type="entry name" value="ATPase_NBD"/>
</dbReference>
<dbReference type="Proteomes" id="UP000092124">
    <property type="component" value="Unassembled WGS sequence"/>
</dbReference>
<comment type="caution">
    <text evidence="2">The sequence shown here is derived from an EMBL/GenBank/DDBJ whole genome shotgun (WGS) entry which is preliminary data.</text>
</comment>
<evidence type="ECO:0000313" key="3">
    <source>
        <dbReference type="Proteomes" id="UP000092124"/>
    </source>
</evidence>
<keyword evidence="3" id="KW-1185">Reference proteome</keyword>
<reference evidence="2 3" key="1">
    <citation type="submission" date="2016-06" db="EMBL/GenBank/DDBJ databases">
        <title>The Draft Genome Sequence and Annotation of the Desert Woodrat Neotoma lepida.</title>
        <authorList>
            <person name="Campbell M."/>
            <person name="Oakeson K.F."/>
            <person name="Yandell M."/>
            <person name="Halpert J.R."/>
            <person name="Dearing D."/>
        </authorList>
    </citation>
    <scope>NUCLEOTIDE SEQUENCE [LARGE SCALE GENOMIC DNA]</scope>
    <source>
        <strain evidence="2">417</strain>
        <tissue evidence="2">Liver</tissue>
    </source>
</reference>
<accession>A0A1A6HF38</accession>
<sequence>MMDSYTGVTCTVPIFNGCTLLPIILYLDLTGQNLTDYLTQILIEHMSMNTVSPLQPNENFSMTSWKSCAEMAITASPSSLEKYYKLPDRRVITISKEWYGYPRNCDVTSTGKSVNSVLPGTKKIQKEIIILVPRRMKTKIIGEYKLLTTKSEPAYYRSGAEQKADKRKLASAEPRRTRHY</sequence>
<organism evidence="2 3">
    <name type="scientific">Neotoma lepida</name>
    <name type="common">Desert woodrat</name>
    <dbReference type="NCBI Taxonomy" id="56216"/>
    <lineage>
        <taxon>Eukaryota</taxon>
        <taxon>Metazoa</taxon>
        <taxon>Chordata</taxon>
        <taxon>Craniata</taxon>
        <taxon>Vertebrata</taxon>
        <taxon>Euteleostomi</taxon>
        <taxon>Mammalia</taxon>
        <taxon>Eutheria</taxon>
        <taxon>Euarchontoglires</taxon>
        <taxon>Glires</taxon>
        <taxon>Rodentia</taxon>
        <taxon>Myomorpha</taxon>
        <taxon>Muroidea</taxon>
        <taxon>Cricetidae</taxon>
        <taxon>Neotominae</taxon>
        <taxon>Neotoma</taxon>
    </lineage>
</organism>
<dbReference type="AlphaFoldDB" id="A0A1A6HF38"/>
<feature type="non-terminal residue" evidence="2">
    <location>
        <position position="180"/>
    </location>
</feature>
<evidence type="ECO:0000313" key="2">
    <source>
        <dbReference type="EMBL" id="OBS76856.1"/>
    </source>
</evidence>
<protein>
    <submittedName>
        <fullName evidence="2">Uncharacterized protein</fullName>
    </submittedName>
</protein>
<feature type="region of interest" description="Disordered" evidence="1">
    <location>
        <begin position="158"/>
        <end position="180"/>
    </location>
</feature>
<dbReference type="SUPFAM" id="SSF53067">
    <property type="entry name" value="Actin-like ATPase domain"/>
    <property type="match status" value="1"/>
</dbReference>
<dbReference type="STRING" id="56216.A0A1A6HF38"/>
<dbReference type="InterPro" id="IPR004000">
    <property type="entry name" value="Actin"/>
</dbReference>
<dbReference type="EMBL" id="LZPO01034858">
    <property type="protein sequence ID" value="OBS76856.1"/>
    <property type="molecule type" value="Genomic_DNA"/>
</dbReference>
<gene>
    <name evidence="2" type="ORF">A6R68_16692</name>
</gene>
<dbReference type="PANTHER" id="PTHR11937">
    <property type="entry name" value="ACTIN"/>
    <property type="match status" value="1"/>
</dbReference>
<feature type="compositionally biased region" description="Basic and acidic residues" evidence="1">
    <location>
        <begin position="160"/>
        <end position="180"/>
    </location>
</feature>
<evidence type="ECO:0000256" key="1">
    <source>
        <dbReference type="SAM" id="MobiDB-lite"/>
    </source>
</evidence>
<proteinExistence type="predicted"/>